<keyword evidence="4 6" id="KW-0326">Glycosidase</keyword>
<dbReference type="InterPro" id="IPR033126">
    <property type="entry name" value="Glyco_hydro_9_Asp/Glu_AS"/>
</dbReference>
<dbReference type="PROSITE" id="PS51257">
    <property type="entry name" value="PROKAR_LIPOPROTEIN"/>
    <property type="match status" value="1"/>
</dbReference>
<dbReference type="InterPro" id="IPR018221">
    <property type="entry name" value="Glyco_hydro_9_His_AS"/>
</dbReference>
<feature type="domain" description="Cellulase Ig-like" evidence="11">
    <location>
        <begin position="186"/>
        <end position="266"/>
    </location>
</feature>
<keyword evidence="13" id="KW-1185">Reference proteome</keyword>
<accession>A0ABQ6E140</accession>
<dbReference type="Gene3D" id="2.60.40.10">
    <property type="entry name" value="Immunoglobulins"/>
    <property type="match status" value="1"/>
</dbReference>
<dbReference type="InterPro" id="IPR014756">
    <property type="entry name" value="Ig_E-set"/>
</dbReference>
<evidence type="ECO:0000256" key="5">
    <source>
        <dbReference type="ARBA" id="ARBA00023326"/>
    </source>
</evidence>
<feature type="active site" evidence="7">
    <location>
        <position position="749"/>
    </location>
</feature>
<evidence type="ECO:0000256" key="7">
    <source>
        <dbReference type="PROSITE-ProRule" id="PRU10060"/>
    </source>
</evidence>
<dbReference type="Gene3D" id="2.60.120.260">
    <property type="entry name" value="Galactose-binding domain-like"/>
    <property type="match status" value="1"/>
</dbReference>
<evidence type="ECO:0000259" key="9">
    <source>
        <dbReference type="Pfam" id="PF00759"/>
    </source>
</evidence>
<keyword evidence="3 6" id="KW-0119">Carbohydrate metabolism</keyword>
<dbReference type="InterPro" id="IPR008928">
    <property type="entry name" value="6-hairpin_glycosidase_sf"/>
</dbReference>
<evidence type="ECO:0000256" key="2">
    <source>
        <dbReference type="ARBA" id="ARBA00022801"/>
    </source>
</evidence>
<evidence type="ECO:0000313" key="13">
    <source>
        <dbReference type="Proteomes" id="UP001157353"/>
    </source>
</evidence>
<dbReference type="SUPFAM" id="SSF49785">
    <property type="entry name" value="Galactose-binding domain-like"/>
    <property type="match status" value="1"/>
</dbReference>
<proteinExistence type="inferred from homology"/>
<evidence type="ECO:0000256" key="3">
    <source>
        <dbReference type="ARBA" id="ARBA00023277"/>
    </source>
</evidence>
<feature type="domain" description="Glycoside hydrolase family 9" evidence="9">
    <location>
        <begin position="278"/>
        <end position="770"/>
    </location>
</feature>
<protein>
    <recommendedName>
        <fullName evidence="8">Endoglucanase</fullName>
        <ecNumber evidence="8">3.2.1.4</ecNumber>
    </recommendedName>
</protein>
<feature type="active site" evidence="6">
    <location>
        <position position="700"/>
    </location>
</feature>
<comment type="similarity">
    <text evidence="1 6 8">Belongs to the glycosyl hydrolase 9 (cellulase E) family.</text>
</comment>
<dbReference type="PANTHER" id="PTHR22298">
    <property type="entry name" value="ENDO-1,4-BETA-GLUCANASE"/>
    <property type="match status" value="1"/>
</dbReference>
<evidence type="ECO:0000256" key="1">
    <source>
        <dbReference type="ARBA" id="ARBA00007072"/>
    </source>
</evidence>
<dbReference type="SUPFAM" id="SSF81296">
    <property type="entry name" value="E set domains"/>
    <property type="match status" value="1"/>
</dbReference>
<evidence type="ECO:0000256" key="6">
    <source>
        <dbReference type="PROSITE-ProRule" id="PRU10059"/>
    </source>
</evidence>
<dbReference type="InterPro" id="IPR003305">
    <property type="entry name" value="CenC_carb-bd"/>
</dbReference>
<evidence type="ECO:0000256" key="4">
    <source>
        <dbReference type="ARBA" id="ARBA00023295"/>
    </source>
</evidence>
<dbReference type="RefSeq" id="WP_284203842.1">
    <property type="nucleotide sequence ID" value="NZ_BSPQ01000005.1"/>
</dbReference>
<comment type="catalytic activity">
    <reaction evidence="8">
        <text>Endohydrolysis of (1-&gt;4)-beta-D-glucosidic linkages in cellulose, lichenin and cereal beta-D-glucans.</text>
        <dbReference type="EC" id="3.2.1.4"/>
    </reaction>
</comment>
<sequence>MFLNGKQSSLLLCSTIVGGLLFGCTTTEESVIKDQDTSSNNEMLRNTEFAGSDGWWVSNAIITTKAGEACIQIDNPGSQTWDVILGQGGIGLGQGDSYTLAFTARANVETEFTALIQHEGAPYTQYLNENIAVITDKQSFSFTFVHTEKSDPKTEFQLQLGAKIPANICISDVSLNGENFKIVTETAAVRLNQVGFFLNAEKIATIKNDSKQPVAWHVENKNGKQLLSGKTTVFGLNKGSGEFVHNADFSAIKEDQEDLVLIVDGSSSHPFQINDDIYSELKHDALGYFYQNRSGIEIKEEFVQRANLARPAGHPNERVSCFQGTDSKGNNWPGCDFTMNLTGGWYDAGDHGKYVVNGGISTWTLLNLYERSLWVDHASEPFSDGQQAIPEAGNGVNDLLDEARWNMEFMLKMQIPEGKKVFAPVGNQEKNITNLTLTEIDASGLVFHKIADERWTGHPLPPHLDTMKRSVGQPSTAATLNLAATAAQCARIWKEIDSDFSQQCLAAAQRAWKAANQHSEIYAYDNFTGSGPYNDLKLADEFYWAAAELFITTGEDKYFTIVSESPVYLATPVGDASGDGDLFWQDLSSAGTISLALVPSKLDEKQRQMARDNIVKSANNIAKLVVTEGYHIPYGPEQYPWGSNSNIVNRGIFLTYAADFSGDMRYMQTLAHGMDYILGRNPMDQSYISGYGSNPLKNPHHRFWAHQAAESSPKPAPGALSGGPNSISFSDPIAAGLKGNCTGQTCFVDDIGAWTLNEITINWNAPLVWVTSALDEQRLQ</sequence>
<feature type="domain" description="CBM-cenC" evidence="10">
    <location>
        <begin position="44"/>
        <end position="161"/>
    </location>
</feature>
<dbReference type="PROSITE" id="PS00592">
    <property type="entry name" value="GH9_2"/>
    <property type="match status" value="1"/>
</dbReference>
<name>A0ABQ6E140_9GAMM</name>
<dbReference type="EC" id="3.2.1.4" evidence="8"/>
<keyword evidence="2 6" id="KW-0378">Hydrolase</keyword>
<gene>
    <name evidence="12" type="ORF">GCM10007916_17880</name>
</gene>
<dbReference type="InterPro" id="IPR013783">
    <property type="entry name" value="Ig-like_fold"/>
</dbReference>
<dbReference type="SUPFAM" id="SSF48208">
    <property type="entry name" value="Six-hairpin glycosidases"/>
    <property type="match status" value="1"/>
</dbReference>
<evidence type="ECO:0000256" key="8">
    <source>
        <dbReference type="RuleBase" id="RU361166"/>
    </source>
</evidence>
<evidence type="ECO:0000313" key="12">
    <source>
        <dbReference type="EMBL" id="GLS90721.1"/>
    </source>
</evidence>
<dbReference type="CDD" id="cd02850">
    <property type="entry name" value="E_set_Cellulase_N"/>
    <property type="match status" value="1"/>
</dbReference>
<dbReference type="InterPro" id="IPR004197">
    <property type="entry name" value="Cellulase_Ig-like"/>
</dbReference>
<dbReference type="Pfam" id="PF02018">
    <property type="entry name" value="CBM_4_9"/>
    <property type="match status" value="1"/>
</dbReference>
<organism evidence="12 13">
    <name type="scientific">Psychromonas marina</name>
    <dbReference type="NCBI Taxonomy" id="88364"/>
    <lineage>
        <taxon>Bacteria</taxon>
        <taxon>Pseudomonadati</taxon>
        <taxon>Pseudomonadota</taxon>
        <taxon>Gammaproteobacteria</taxon>
        <taxon>Alteromonadales</taxon>
        <taxon>Psychromonadaceae</taxon>
        <taxon>Psychromonas</taxon>
    </lineage>
</organism>
<dbReference type="Pfam" id="PF02927">
    <property type="entry name" value="CelD_N"/>
    <property type="match status" value="1"/>
</dbReference>
<dbReference type="Gene3D" id="1.50.10.10">
    <property type="match status" value="1"/>
</dbReference>
<evidence type="ECO:0000259" key="10">
    <source>
        <dbReference type="Pfam" id="PF02018"/>
    </source>
</evidence>
<dbReference type="EMBL" id="BSPQ01000005">
    <property type="protein sequence ID" value="GLS90721.1"/>
    <property type="molecule type" value="Genomic_DNA"/>
</dbReference>
<comment type="caution">
    <text evidence="12">The sequence shown here is derived from an EMBL/GenBank/DDBJ whole genome shotgun (WGS) entry which is preliminary data.</text>
</comment>
<feature type="active site" evidence="7">
    <location>
        <position position="758"/>
    </location>
</feature>
<reference evidence="13" key="1">
    <citation type="journal article" date="2019" name="Int. J. Syst. Evol. Microbiol.">
        <title>The Global Catalogue of Microorganisms (GCM) 10K type strain sequencing project: providing services to taxonomists for standard genome sequencing and annotation.</title>
        <authorList>
            <consortium name="The Broad Institute Genomics Platform"/>
            <consortium name="The Broad Institute Genome Sequencing Center for Infectious Disease"/>
            <person name="Wu L."/>
            <person name="Ma J."/>
        </authorList>
    </citation>
    <scope>NUCLEOTIDE SEQUENCE [LARGE SCALE GENOMIC DNA]</scope>
    <source>
        <strain evidence="13">NBRC 103166</strain>
    </source>
</reference>
<evidence type="ECO:0000259" key="11">
    <source>
        <dbReference type="Pfam" id="PF02927"/>
    </source>
</evidence>
<dbReference type="InterPro" id="IPR012341">
    <property type="entry name" value="6hp_glycosidase-like_sf"/>
</dbReference>
<dbReference type="Pfam" id="PF00759">
    <property type="entry name" value="Glyco_hydro_9"/>
    <property type="match status" value="1"/>
</dbReference>
<dbReference type="PROSITE" id="PS00698">
    <property type="entry name" value="GH9_3"/>
    <property type="match status" value="1"/>
</dbReference>
<keyword evidence="5 6" id="KW-0624">Polysaccharide degradation</keyword>
<dbReference type="InterPro" id="IPR008979">
    <property type="entry name" value="Galactose-bd-like_sf"/>
</dbReference>
<keyword evidence="8" id="KW-0136">Cellulose degradation</keyword>
<dbReference type="Proteomes" id="UP001157353">
    <property type="component" value="Unassembled WGS sequence"/>
</dbReference>
<dbReference type="InterPro" id="IPR001701">
    <property type="entry name" value="Glyco_hydro_9"/>
</dbReference>